<keyword evidence="8" id="KW-1185">Reference proteome</keyword>
<dbReference type="RefSeq" id="XP_015882735.3">
    <property type="nucleotide sequence ID" value="XM_016027249.4"/>
</dbReference>
<keyword evidence="3 5" id="KW-0722">Serine protease inhibitor</keyword>
<dbReference type="AlphaFoldDB" id="A0A6P4A3Y6"/>
<feature type="domain" description="Bowman-Birk serine protease inhibitors family" evidence="7">
    <location>
        <begin position="65"/>
        <end position="119"/>
    </location>
</feature>
<evidence type="ECO:0000313" key="8">
    <source>
        <dbReference type="Proteomes" id="UP001652623"/>
    </source>
</evidence>
<dbReference type="Proteomes" id="UP001652623">
    <property type="component" value="Chromosome 2"/>
</dbReference>
<evidence type="ECO:0000256" key="2">
    <source>
        <dbReference type="ARBA" id="ARBA00022690"/>
    </source>
</evidence>
<comment type="similarity">
    <text evidence="1 5">Belongs to the Bowman-Birk serine protease inhibitor family.</text>
</comment>
<gene>
    <name evidence="9" type="primary">LOC107418543</name>
</gene>
<dbReference type="Gene3D" id="2.10.69.10">
    <property type="entry name" value="Cysteine Protease (Bromelain) Inhibitor, subunit H"/>
    <property type="match status" value="1"/>
</dbReference>
<keyword evidence="6" id="KW-0732">Signal</keyword>
<dbReference type="GeneID" id="107418543"/>
<evidence type="ECO:0000256" key="3">
    <source>
        <dbReference type="ARBA" id="ARBA00022900"/>
    </source>
</evidence>
<organism evidence="8 9">
    <name type="scientific">Ziziphus jujuba</name>
    <name type="common">Chinese jujube</name>
    <name type="synonym">Ziziphus sativa</name>
    <dbReference type="NCBI Taxonomy" id="326968"/>
    <lineage>
        <taxon>Eukaryota</taxon>
        <taxon>Viridiplantae</taxon>
        <taxon>Streptophyta</taxon>
        <taxon>Embryophyta</taxon>
        <taxon>Tracheophyta</taxon>
        <taxon>Spermatophyta</taxon>
        <taxon>Magnoliopsida</taxon>
        <taxon>eudicotyledons</taxon>
        <taxon>Gunneridae</taxon>
        <taxon>Pentapetalae</taxon>
        <taxon>rosids</taxon>
        <taxon>fabids</taxon>
        <taxon>Rosales</taxon>
        <taxon>Rhamnaceae</taxon>
        <taxon>Paliureae</taxon>
        <taxon>Ziziphus</taxon>
    </lineage>
</organism>
<feature type="chain" id="PRO_5027879323" evidence="6">
    <location>
        <begin position="28"/>
        <end position="136"/>
    </location>
</feature>
<feature type="signal peptide" evidence="6">
    <location>
        <begin position="1"/>
        <end position="27"/>
    </location>
</feature>
<reference evidence="9" key="2">
    <citation type="submission" date="2025-08" db="UniProtKB">
        <authorList>
            <consortium name="RefSeq"/>
        </authorList>
    </citation>
    <scope>IDENTIFICATION</scope>
    <source>
        <tissue evidence="9">Seedling</tissue>
    </source>
</reference>
<evidence type="ECO:0000256" key="5">
    <source>
        <dbReference type="RuleBase" id="RU003856"/>
    </source>
</evidence>
<evidence type="ECO:0000313" key="9">
    <source>
        <dbReference type="RefSeq" id="XP_015882735.3"/>
    </source>
</evidence>
<keyword evidence="2 5" id="KW-0646">Protease inhibitor</keyword>
<keyword evidence="4" id="KW-1015">Disulfide bond</keyword>
<evidence type="ECO:0000256" key="1">
    <source>
        <dbReference type="ARBA" id="ARBA00008506"/>
    </source>
</evidence>
<accession>A0A6P4A3Y6</accession>
<dbReference type="GO" id="GO:0004867">
    <property type="term" value="F:serine-type endopeptidase inhibitor activity"/>
    <property type="evidence" value="ECO:0007669"/>
    <property type="project" value="UniProtKB-KW"/>
</dbReference>
<reference evidence="8" key="1">
    <citation type="submission" date="2025-05" db="UniProtKB">
        <authorList>
            <consortium name="RefSeq"/>
        </authorList>
    </citation>
    <scope>NUCLEOTIDE SEQUENCE [LARGE SCALE GENOMIC DNA]</scope>
</reference>
<proteinExistence type="inferred from homology"/>
<dbReference type="InterPro" id="IPR000877">
    <property type="entry name" value="Prot_inh_BBI"/>
</dbReference>
<dbReference type="GO" id="GO:0005576">
    <property type="term" value="C:extracellular region"/>
    <property type="evidence" value="ECO:0007669"/>
    <property type="project" value="InterPro"/>
</dbReference>
<evidence type="ECO:0000259" key="7">
    <source>
        <dbReference type="SMART" id="SM00269"/>
    </source>
</evidence>
<protein>
    <submittedName>
        <fullName evidence="9">Bowman-Birk type proteinase inhibitor PVI-3(2)</fullName>
    </submittedName>
</protein>
<name>A0A6P4A3Y6_ZIZJJ</name>
<evidence type="ECO:0000256" key="6">
    <source>
        <dbReference type="SAM" id="SignalP"/>
    </source>
</evidence>
<dbReference type="SUPFAM" id="SSF57247">
    <property type="entry name" value="Bowman-Birk inhibitor, BBI"/>
    <property type="match status" value="1"/>
</dbReference>
<dbReference type="CDD" id="cd00023">
    <property type="entry name" value="BBI"/>
    <property type="match status" value="1"/>
</dbReference>
<evidence type="ECO:0000256" key="4">
    <source>
        <dbReference type="ARBA" id="ARBA00023157"/>
    </source>
</evidence>
<dbReference type="Pfam" id="PF00228">
    <property type="entry name" value="Bowman-Birk_leg"/>
    <property type="match status" value="1"/>
</dbReference>
<dbReference type="InParanoid" id="A0A6P4A3Y6"/>
<dbReference type="KEGG" id="zju:107418543"/>
<sequence length="136" mass="14620">MASKKAVVMTVAVLAVLLLPLSATVSARPDAHVLDLFDLLSAKHHVSNNFVRVVHGKSKGNKLACCDNCYCTKSDPPQCTCADVFTDAKECDGCDVCITYLYPPRYRCLDVTDSCSPPCSSDAAAYSVLKNKVVTN</sequence>
<dbReference type="SMART" id="SM00269">
    <property type="entry name" value="BowB"/>
    <property type="match status" value="1"/>
</dbReference>
<dbReference type="InterPro" id="IPR035995">
    <property type="entry name" value="Bowman-Birk_prot_inh"/>
</dbReference>